<accession>A0A9D8KXG0</accession>
<protein>
    <submittedName>
        <fullName evidence="1">Uncharacterized protein</fullName>
    </submittedName>
</protein>
<organism evidence="1 2">
    <name type="scientific">Stenotrophomonas nitritireducens</name>
    <dbReference type="NCBI Taxonomy" id="83617"/>
    <lineage>
        <taxon>Bacteria</taxon>
        <taxon>Pseudomonadati</taxon>
        <taxon>Pseudomonadota</taxon>
        <taxon>Gammaproteobacteria</taxon>
        <taxon>Lysobacterales</taxon>
        <taxon>Lysobacteraceae</taxon>
        <taxon>Stenotrophomonas</taxon>
    </lineage>
</organism>
<dbReference type="EMBL" id="JAFKMG010000938">
    <property type="protein sequence ID" value="MBN8799728.1"/>
    <property type="molecule type" value="Genomic_DNA"/>
</dbReference>
<proteinExistence type="predicted"/>
<reference evidence="1" key="1">
    <citation type="submission" date="2021-02" db="EMBL/GenBank/DDBJ databases">
        <title>Thiocyanate and organic carbon inputs drive convergent selection for specific autotrophic Afipia and Thiobacillus strains within complex microbiomes.</title>
        <authorList>
            <person name="Huddy R.J."/>
            <person name="Sachdeva R."/>
            <person name="Kadzinga F."/>
            <person name="Kantor R.S."/>
            <person name="Harrison S.T.L."/>
            <person name="Banfield J.F."/>
        </authorList>
    </citation>
    <scope>NUCLEOTIDE SEQUENCE</scope>
    <source>
        <strain evidence="1">SCN18_10_11_15_R1_P_69_7</strain>
    </source>
</reference>
<dbReference type="Proteomes" id="UP000664815">
    <property type="component" value="Unassembled WGS sequence"/>
</dbReference>
<feature type="non-terminal residue" evidence="1">
    <location>
        <position position="1"/>
    </location>
</feature>
<comment type="caution">
    <text evidence="1">The sequence shown here is derived from an EMBL/GenBank/DDBJ whole genome shotgun (WGS) entry which is preliminary data.</text>
</comment>
<gene>
    <name evidence="1" type="ORF">J0H45_10315</name>
</gene>
<sequence>NLSATEATFNVGNVGSDRMLCLAQRTGAVIPVAKYEASLKAVSAAPTTYAVGDLGPSAAGDIDRDGTELQAPLVQVPQGWLARIALTNTGTVARSYTIRTLDAANEDDGSAGKKLILNTITGTLPGNGTKVIRLNDDALDLATGGRRGTVIVTVDGPKGQIEGLYQVVNPNNGLVNNHIMTK</sequence>
<dbReference type="AlphaFoldDB" id="A0A9D8KXG0"/>
<evidence type="ECO:0000313" key="1">
    <source>
        <dbReference type="EMBL" id="MBN8799728.1"/>
    </source>
</evidence>
<name>A0A9D8KXG0_9GAMM</name>
<evidence type="ECO:0000313" key="2">
    <source>
        <dbReference type="Proteomes" id="UP000664815"/>
    </source>
</evidence>